<reference evidence="1 2" key="1">
    <citation type="journal article" date="2015" name="Nature">
        <title>rRNA introns, odd ribosomes, and small enigmatic genomes across a large radiation of phyla.</title>
        <authorList>
            <person name="Brown C.T."/>
            <person name="Hug L.A."/>
            <person name="Thomas B.C."/>
            <person name="Sharon I."/>
            <person name="Castelle C.J."/>
            <person name="Singh A."/>
            <person name="Wilkins M.J."/>
            <person name="Williams K.H."/>
            <person name="Banfield J.F."/>
        </authorList>
    </citation>
    <scope>NUCLEOTIDE SEQUENCE [LARGE SCALE GENOMIC DNA]</scope>
</reference>
<dbReference type="PANTHER" id="PTHR48100">
    <property type="entry name" value="BROAD-SPECIFICITY PHOSPHATASE YOR283W-RELATED"/>
    <property type="match status" value="1"/>
</dbReference>
<comment type="caution">
    <text evidence="1">The sequence shown here is derived from an EMBL/GenBank/DDBJ whole genome shotgun (WGS) entry which is preliminary data.</text>
</comment>
<dbReference type="Pfam" id="PF00300">
    <property type="entry name" value="His_Phos_1"/>
    <property type="match status" value="1"/>
</dbReference>
<dbReference type="GO" id="GO:0005737">
    <property type="term" value="C:cytoplasm"/>
    <property type="evidence" value="ECO:0007669"/>
    <property type="project" value="TreeGrafter"/>
</dbReference>
<evidence type="ECO:0000313" key="2">
    <source>
        <dbReference type="Proteomes" id="UP000034588"/>
    </source>
</evidence>
<evidence type="ECO:0000313" key="1">
    <source>
        <dbReference type="EMBL" id="KKW11558.1"/>
    </source>
</evidence>
<dbReference type="InterPro" id="IPR029033">
    <property type="entry name" value="His_PPase_superfam"/>
</dbReference>
<dbReference type="SUPFAM" id="SSF53254">
    <property type="entry name" value="Phosphoglycerate mutase-like"/>
    <property type="match status" value="1"/>
</dbReference>
<organism evidence="1 2">
    <name type="scientific">Candidatus Gottesmanbacteria bacterium GW2011_GWB1_49_7</name>
    <dbReference type="NCBI Taxonomy" id="1618448"/>
    <lineage>
        <taxon>Bacteria</taxon>
        <taxon>Candidatus Gottesmaniibacteriota</taxon>
    </lineage>
</organism>
<dbReference type="CDD" id="cd07067">
    <property type="entry name" value="HP_PGM_like"/>
    <property type="match status" value="1"/>
</dbReference>
<dbReference type="GO" id="GO:0016791">
    <property type="term" value="F:phosphatase activity"/>
    <property type="evidence" value="ECO:0007669"/>
    <property type="project" value="TreeGrafter"/>
</dbReference>
<dbReference type="AlphaFoldDB" id="A0A0G1VYK3"/>
<protein>
    <submittedName>
        <fullName evidence="1">Phosphoglycerate mutase</fullName>
    </submittedName>
</protein>
<dbReference type="EMBL" id="LCQD01000016">
    <property type="protein sequence ID" value="KKW11558.1"/>
    <property type="molecule type" value="Genomic_DNA"/>
</dbReference>
<dbReference type="PANTHER" id="PTHR48100:SF1">
    <property type="entry name" value="HISTIDINE PHOSPHATASE FAMILY PROTEIN-RELATED"/>
    <property type="match status" value="1"/>
</dbReference>
<accession>A0A0G1VYK3</accession>
<dbReference type="SMART" id="SM00855">
    <property type="entry name" value="PGAM"/>
    <property type="match status" value="1"/>
</dbReference>
<dbReference type="Gene3D" id="3.40.50.1240">
    <property type="entry name" value="Phosphoglycerate mutase-like"/>
    <property type="match status" value="1"/>
</dbReference>
<sequence length="197" mass="22645">MTTIYLIRHSAYENPRQILHGRLPGFPLSPEGKKMAKRLARFLAKKPIRAVYTSRLTRARETAQIVARTFHLRVGIDPRLLDIKTPLQGKPQAYIQAIDSDFYRPEFIKRGGERLREVFGRTDRFLREKAKKHAGESIVVVSHGDPIMSVGTRYSGKRLPRKYTLKKWYVPMASGFKIVFDAAGHPKKISRLPKFTT</sequence>
<dbReference type="InterPro" id="IPR013078">
    <property type="entry name" value="His_Pase_superF_clade-1"/>
</dbReference>
<name>A0A0G1VYK3_9BACT</name>
<proteinExistence type="predicted"/>
<dbReference type="Proteomes" id="UP000034588">
    <property type="component" value="Unassembled WGS sequence"/>
</dbReference>
<dbReference type="InterPro" id="IPR050275">
    <property type="entry name" value="PGM_Phosphatase"/>
</dbReference>
<gene>
    <name evidence="1" type="ORF">UY48_C0016G0005</name>
</gene>